<keyword evidence="1" id="KW-0472">Membrane</keyword>
<reference evidence="3 4" key="2">
    <citation type="submission" date="2019-05" db="EMBL/GenBank/DDBJ databases">
        <authorList>
            <person name="Suflita J.M."/>
            <person name="Marks C.R."/>
        </authorList>
    </citation>
    <scope>NUCLEOTIDE SEQUENCE [LARGE SCALE GENOMIC DNA]</scope>
    <source>
        <strain evidence="3 4">ALDC</strain>
    </source>
</reference>
<evidence type="ECO:0000313" key="4">
    <source>
        <dbReference type="Proteomes" id="UP000298602"/>
    </source>
</evidence>
<keyword evidence="1" id="KW-1133">Transmembrane helix</keyword>
<name>A0A4P8L2H1_9BACT</name>
<dbReference type="CDD" id="cd06971">
    <property type="entry name" value="PgpA"/>
    <property type="match status" value="1"/>
</dbReference>
<dbReference type="SUPFAM" id="SSF101307">
    <property type="entry name" value="YutG-like"/>
    <property type="match status" value="1"/>
</dbReference>
<dbReference type="UniPathway" id="UPA00084">
    <property type="reaction ID" value="UER00504"/>
</dbReference>
<dbReference type="Proteomes" id="UP000298602">
    <property type="component" value="Chromosome"/>
</dbReference>
<sequence>MITLPCSNATHKGQSVKGSFGMGRASGFWLAVARLCGVGTVSPAPGTVATAVVGVPSAVLLSFLSAPWDYGVVVLVFFLACLASARAASVLEDDDPRQVVIDELVGYLVTMVGLPVSPLSLATGFVAFRLFDIWKPWPVSVLDRRLGGGLGIVADDVAAGLYAHVCVWGVLQWVGR</sequence>
<gene>
    <name evidence="3" type="ORF">FDQ92_07445</name>
</gene>
<reference evidence="3 4" key="1">
    <citation type="submission" date="2019-05" db="EMBL/GenBank/DDBJ databases">
        <title>The Complete Genome Sequence of the n-alkane-degrading Desulfoglaeba alkanexedens ALDC reveals multiple alkylsuccinate synthase gene clusters.</title>
        <authorList>
            <person name="Callaghan A.V."/>
            <person name="Davidova I.A."/>
            <person name="Duncan K.E."/>
            <person name="Morris B."/>
            <person name="McInerney M.J."/>
        </authorList>
    </citation>
    <scope>NUCLEOTIDE SEQUENCE [LARGE SCALE GENOMIC DNA]</scope>
    <source>
        <strain evidence="3 4">ALDC</strain>
    </source>
</reference>
<dbReference type="PIRSF" id="PIRSF006162">
    <property type="entry name" value="PgpA"/>
    <property type="match status" value="1"/>
</dbReference>
<evidence type="ECO:0000313" key="3">
    <source>
        <dbReference type="EMBL" id="QCQ22019.1"/>
    </source>
</evidence>
<evidence type="ECO:0000256" key="1">
    <source>
        <dbReference type="SAM" id="Phobius"/>
    </source>
</evidence>
<protein>
    <submittedName>
        <fullName evidence="3">Phosphatidylglycerophosphatase A</fullName>
    </submittedName>
</protein>
<dbReference type="PANTHER" id="PTHR36305:SF1">
    <property type="entry name" value="PHOSPHATIDYLGLYCEROPHOSPHATASE A"/>
    <property type="match status" value="1"/>
</dbReference>
<evidence type="ECO:0000259" key="2">
    <source>
        <dbReference type="Pfam" id="PF04608"/>
    </source>
</evidence>
<feature type="domain" description="YutG/PgpA" evidence="2">
    <location>
        <begin position="32"/>
        <end position="170"/>
    </location>
</feature>
<dbReference type="GO" id="GO:0008962">
    <property type="term" value="F:phosphatidylglycerophosphatase activity"/>
    <property type="evidence" value="ECO:0007669"/>
    <property type="project" value="InterPro"/>
</dbReference>
<organism evidence="3 4">
    <name type="scientific">Desulfoglaeba alkanexedens ALDC</name>
    <dbReference type="NCBI Taxonomy" id="980445"/>
    <lineage>
        <taxon>Bacteria</taxon>
        <taxon>Pseudomonadati</taxon>
        <taxon>Thermodesulfobacteriota</taxon>
        <taxon>Syntrophobacteria</taxon>
        <taxon>Syntrophobacterales</taxon>
        <taxon>Syntrophobacteraceae</taxon>
        <taxon>Desulfoglaeba</taxon>
    </lineage>
</organism>
<dbReference type="OrthoDB" id="9804091at2"/>
<keyword evidence="4" id="KW-1185">Reference proteome</keyword>
<dbReference type="EMBL" id="CP040098">
    <property type="protein sequence ID" value="QCQ22019.1"/>
    <property type="molecule type" value="Genomic_DNA"/>
</dbReference>
<dbReference type="Pfam" id="PF04608">
    <property type="entry name" value="PgpA"/>
    <property type="match status" value="1"/>
</dbReference>
<keyword evidence="1" id="KW-0812">Transmembrane</keyword>
<feature type="transmembrane region" description="Helical" evidence="1">
    <location>
        <begin position="70"/>
        <end position="92"/>
    </location>
</feature>
<feature type="transmembrane region" description="Helical" evidence="1">
    <location>
        <begin position="104"/>
        <end position="128"/>
    </location>
</feature>
<dbReference type="AlphaFoldDB" id="A0A4P8L2H1"/>
<accession>A0A4P8L2H1</accession>
<dbReference type="InterPro" id="IPR036681">
    <property type="entry name" value="PgpA-like_sf"/>
</dbReference>
<proteinExistence type="predicted"/>
<dbReference type="InterPro" id="IPR026037">
    <property type="entry name" value="PgpA"/>
</dbReference>
<dbReference type="KEGG" id="dax:FDQ92_07445"/>
<dbReference type="GO" id="GO:0006655">
    <property type="term" value="P:phosphatidylglycerol biosynthetic process"/>
    <property type="evidence" value="ECO:0007669"/>
    <property type="project" value="UniProtKB-UniPathway"/>
</dbReference>
<dbReference type="PANTHER" id="PTHR36305">
    <property type="entry name" value="PHOSPHATIDYLGLYCEROPHOSPHATASE A"/>
    <property type="match status" value="1"/>
</dbReference>
<dbReference type="InterPro" id="IPR007686">
    <property type="entry name" value="YutG/PgpA"/>
</dbReference>